<dbReference type="InterPro" id="IPR016036">
    <property type="entry name" value="Malonyl_transacylase_ACP-bd"/>
</dbReference>
<name>A0ABV1JEM1_9ACTN</name>
<evidence type="ECO:0000256" key="3">
    <source>
        <dbReference type="ARBA" id="ARBA00048462"/>
    </source>
</evidence>
<comment type="catalytic activity">
    <reaction evidence="3 4">
        <text>holo-[ACP] + malonyl-CoA = malonyl-[ACP] + CoA</text>
        <dbReference type="Rhea" id="RHEA:41792"/>
        <dbReference type="Rhea" id="RHEA-COMP:9623"/>
        <dbReference type="Rhea" id="RHEA-COMP:9685"/>
        <dbReference type="ChEBI" id="CHEBI:57287"/>
        <dbReference type="ChEBI" id="CHEBI:57384"/>
        <dbReference type="ChEBI" id="CHEBI:64479"/>
        <dbReference type="ChEBI" id="CHEBI:78449"/>
        <dbReference type="EC" id="2.3.1.39"/>
    </reaction>
</comment>
<keyword evidence="7" id="KW-1185">Reference proteome</keyword>
<dbReference type="InterPro" id="IPR014043">
    <property type="entry name" value="Acyl_transferase_dom"/>
</dbReference>
<sequence>MDFAVNPAEPVFMLSGQGSQAVGMGADLMGLPEVRETFDCASDSFGFDVARAVAEGTQEDLSRTLCAQASIAALSVGIARALMAKGVQPSAVLGFSLGQIGALAVSGMLGIGETFALAARRAELMSEAAASHPGSMCALLGADEETVRQLCEECAEGDVLVIANCNCPGQIVVSGTSDAVGRAREAWGARKKRSAMLATEGGFHSPLMQEASDALSSYLATVPFDEPRIPLICNVDARPLCAADAAEHLARHLVEPVRFDRSVSFLEQAGATDFVETGFGGVLVGLVKRIDKSLARSIVQDRGDFEAACARYGMGATVSDALRESADSEKDCNANI</sequence>
<dbReference type="Gene3D" id="3.30.70.250">
    <property type="entry name" value="Malonyl-CoA ACP transacylase, ACP-binding"/>
    <property type="match status" value="1"/>
</dbReference>
<evidence type="ECO:0000313" key="7">
    <source>
        <dbReference type="Proteomes" id="UP001487305"/>
    </source>
</evidence>
<dbReference type="SUPFAM" id="SSF55048">
    <property type="entry name" value="Probable ACP-binding domain of malonyl-CoA ACP transacylase"/>
    <property type="match status" value="1"/>
</dbReference>
<dbReference type="InterPro" id="IPR016035">
    <property type="entry name" value="Acyl_Trfase/lysoPLipase"/>
</dbReference>
<keyword evidence="2 4" id="KW-0012">Acyltransferase</keyword>
<dbReference type="Proteomes" id="UP001487305">
    <property type="component" value="Unassembled WGS sequence"/>
</dbReference>
<dbReference type="Gene3D" id="3.40.366.10">
    <property type="entry name" value="Malonyl-Coenzyme A Acyl Carrier Protein, domain 2"/>
    <property type="match status" value="1"/>
</dbReference>
<dbReference type="InterPro" id="IPR024925">
    <property type="entry name" value="Malonyl_CoA-ACP_transAc"/>
</dbReference>
<dbReference type="InterPro" id="IPR050858">
    <property type="entry name" value="Mal-CoA-ACP_Trans/PKS_FabD"/>
</dbReference>
<gene>
    <name evidence="6" type="ORF">AAA083_09850</name>
</gene>
<reference evidence="6 7" key="1">
    <citation type="submission" date="2024-04" db="EMBL/GenBank/DDBJ databases">
        <title>Human intestinal bacterial collection.</title>
        <authorList>
            <person name="Pauvert C."/>
            <person name="Hitch T.C.A."/>
            <person name="Clavel T."/>
        </authorList>
    </citation>
    <scope>NUCLEOTIDE SEQUENCE [LARGE SCALE GENOMIC DNA]</scope>
    <source>
        <strain evidence="6 7">CLA-KB-H42</strain>
    </source>
</reference>
<dbReference type="Pfam" id="PF00698">
    <property type="entry name" value="Acyl_transf_1"/>
    <property type="match status" value="1"/>
</dbReference>
<dbReference type="EC" id="2.3.1.39" evidence="4"/>
<dbReference type="RefSeq" id="WP_349227570.1">
    <property type="nucleotide sequence ID" value="NZ_JBBNOP010000007.1"/>
</dbReference>
<evidence type="ECO:0000256" key="2">
    <source>
        <dbReference type="ARBA" id="ARBA00023315"/>
    </source>
</evidence>
<protein>
    <recommendedName>
        <fullName evidence="4">Malonyl CoA-acyl carrier protein transacylase</fullName>
        <ecNumber evidence="4">2.3.1.39</ecNumber>
    </recommendedName>
</protein>
<dbReference type="SMART" id="SM00827">
    <property type="entry name" value="PKS_AT"/>
    <property type="match status" value="1"/>
</dbReference>
<proteinExistence type="inferred from homology"/>
<comment type="similarity">
    <text evidence="4">Belongs to the fabD family.</text>
</comment>
<dbReference type="PANTHER" id="PTHR42681:SF1">
    <property type="entry name" value="MALONYL-COA-ACYL CARRIER PROTEIN TRANSACYLASE, MITOCHONDRIAL"/>
    <property type="match status" value="1"/>
</dbReference>
<dbReference type="InterPro" id="IPR001227">
    <property type="entry name" value="Ac_transferase_dom_sf"/>
</dbReference>
<dbReference type="SUPFAM" id="SSF52151">
    <property type="entry name" value="FabD/lysophospholipase-like"/>
    <property type="match status" value="1"/>
</dbReference>
<dbReference type="EMBL" id="JBBNOP010000007">
    <property type="protein sequence ID" value="MEQ3363275.1"/>
    <property type="molecule type" value="Genomic_DNA"/>
</dbReference>
<dbReference type="PANTHER" id="PTHR42681">
    <property type="entry name" value="MALONYL-COA-ACYL CARRIER PROTEIN TRANSACYLASE, MITOCHONDRIAL"/>
    <property type="match status" value="1"/>
</dbReference>
<evidence type="ECO:0000259" key="5">
    <source>
        <dbReference type="SMART" id="SM00827"/>
    </source>
</evidence>
<dbReference type="GO" id="GO:0004314">
    <property type="term" value="F:[acyl-carrier-protein] S-malonyltransferase activity"/>
    <property type="evidence" value="ECO:0007669"/>
    <property type="project" value="UniProtKB-EC"/>
</dbReference>
<comment type="caution">
    <text evidence="6">The sequence shown here is derived from an EMBL/GenBank/DDBJ whole genome shotgun (WGS) entry which is preliminary data.</text>
</comment>
<feature type="domain" description="Malonyl-CoA:ACP transacylase (MAT)" evidence="5">
    <location>
        <begin position="13"/>
        <end position="321"/>
    </location>
</feature>
<keyword evidence="1 4" id="KW-0808">Transferase</keyword>
<organism evidence="6 7">
    <name type="scientific">Raoultibacter massiliensis</name>
    <dbReference type="NCBI Taxonomy" id="1852371"/>
    <lineage>
        <taxon>Bacteria</taxon>
        <taxon>Bacillati</taxon>
        <taxon>Actinomycetota</taxon>
        <taxon>Coriobacteriia</taxon>
        <taxon>Eggerthellales</taxon>
        <taxon>Eggerthellaceae</taxon>
        <taxon>Raoultibacter</taxon>
    </lineage>
</organism>
<evidence type="ECO:0000256" key="4">
    <source>
        <dbReference type="PIRNR" id="PIRNR000446"/>
    </source>
</evidence>
<accession>A0ABV1JEM1</accession>
<dbReference type="PIRSF" id="PIRSF000446">
    <property type="entry name" value="Mct"/>
    <property type="match status" value="1"/>
</dbReference>
<evidence type="ECO:0000256" key="1">
    <source>
        <dbReference type="ARBA" id="ARBA00022679"/>
    </source>
</evidence>
<evidence type="ECO:0000313" key="6">
    <source>
        <dbReference type="EMBL" id="MEQ3363275.1"/>
    </source>
</evidence>